<protein>
    <submittedName>
        <fullName evidence="2">Uncharacterized protein</fullName>
    </submittedName>
</protein>
<gene>
    <name evidence="2" type="ORF">BKG62_02310</name>
</gene>
<keyword evidence="1" id="KW-0812">Transmembrane</keyword>
<evidence type="ECO:0000313" key="3">
    <source>
        <dbReference type="Proteomes" id="UP000180113"/>
    </source>
</evidence>
<evidence type="ECO:0000313" key="2">
    <source>
        <dbReference type="EMBL" id="OHT55045.1"/>
    </source>
</evidence>
<dbReference type="RefSeq" id="WP_070918165.1">
    <property type="nucleotide sequence ID" value="NZ_CP058976.1"/>
</dbReference>
<accession>A0AB73N9A1</accession>
<sequence>MDLGFKIARWWLRWPVYSTLFFLVLVALSWDGKTHASWLITLASFAAVVGFVAALADRKDSLAARDVVKDLSPQQRSQAMRATRRGPVPADPAVLHAATRLAQPSLGKKGDPWGLMVVGIFTAISFDDLNRINMLGVLCLAAIGSYQMINPARLDARAQLLDQATKHAELDPGPIAGIHRCRQSR</sequence>
<feature type="transmembrane region" description="Helical" evidence="1">
    <location>
        <begin position="36"/>
        <end position="56"/>
    </location>
</feature>
<dbReference type="EMBL" id="MLHW01000001">
    <property type="protein sequence ID" value="OHT55045.1"/>
    <property type="molecule type" value="Genomic_DNA"/>
</dbReference>
<dbReference type="Proteomes" id="UP000180113">
    <property type="component" value="Unassembled WGS sequence"/>
</dbReference>
<feature type="transmembrane region" description="Helical" evidence="1">
    <location>
        <begin position="12"/>
        <end position="30"/>
    </location>
</feature>
<dbReference type="AlphaFoldDB" id="A0AB73N9A1"/>
<keyword evidence="1" id="KW-0472">Membrane</keyword>
<reference evidence="2 3" key="1">
    <citation type="submission" date="2016-10" db="EMBL/GenBank/DDBJ databases">
        <title>Evaluation of Human, Animal and Environmental Mycobacterium chelonae Isolates by Core Genome Phylogenomic Analysis, Targeted Gene Comparison, and Anti-microbial Susceptibility Patterns: A Tale of Mistaken Identities.</title>
        <authorList>
            <person name="Fogelson S.B."/>
            <person name="Camus A.C."/>
            <person name="Lorenz W."/>
            <person name="Vasireddy R."/>
            <person name="Vasireddy S."/>
            <person name="Smith T."/>
            <person name="Brown-Elliott B.A."/>
            <person name="Wallace R.J.Jr."/>
            <person name="Hasan N.A."/>
            <person name="Reischl U."/>
            <person name="Sanchez S."/>
        </authorList>
    </citation>
    <scope>NUCLEOTIDE SEQUENCE [LARGE SCALE GENOMIC DNA]</scope>
    <source>
        <strain evidence="2 3">42895</strain>
    </source>
</reference>
<keyword evidence="1" id="KW-1133">Transmembrane helix</keyword>
<name>A0AB73N9A1_MYCCH</name>
<evidence type="ECO:0000256" key="1">
    <source>
        <dbReference type="SAM" id="Phobius"/>
    </source>
</evidence>
<proteinExistence type="predicted"/>
<comment type="caution">
    <text evidence="2">The sequence shown here is derived from an EMBL/GenBank/DDBJ whole genome shotgun (WGS) entry which is preliminary data.</text>
</comment>
<organism evidence="2 3">
    <name type="scientific">Mycobacteroides chelonae</name>
    <name type="common">Mycobacterium chelonae</name>
    <dbReference type="NCBI Taxonomy" id="1774"/>
    <lineage>
        <taxon>Bacteria</taxon>
        <taxon>Bacillati</taxon>
        <taxon>Actinomycetota</taxon>
        <taxon>Actinomycetes</taxon>
        <taxon>Mycobacteriales</taxon>
        <taxon>Mycobacteriaceae</taxon>
        <taxon>Mycobacteroides</taxon>
    </lineage>
</organism>